<name>A0A9X1VGK9_9BACT</name>
<proteinExistence type="predicted"/>
<dbReference type="AlphaFoldDB" id="A0A9X1VGK9"/>
<comment type="caution">
    <text evidence="1">The sequence shown here is derived from an EMBL/GenBank/DDBJ whole genome shotgun (WGS) entry which is preliminary data.</text>
</comment>
<accession>A0A9X1VGK9</accession>
<dbReference type="EMBL" id="JALBGC010000003">
    <property type="protein sequence ID" value="MCI1187758.1"/>
    <property type="molecule type" value="Genomic_DNA"/>
</dbReference>
<reference evidence="1" key="1">
    <citation type="submission" date="2022-03" db="EMBL/GenBank/DDBJ databases">
        <title>Bacterial whole genome sequence for Hymenobacter sp. DH14.</title>
        <authorList>
            <person name="Le V."/>
        </authorList>
    </citation>
    <scope>NUCLEOTIDE SEQUENCE</scope>
    <source>
        <strain evidence="1">DH14</strain>
    </source>
</reference>
<evidence type="ECO:0008006" key="3">
    <source>
        <dbReference type="Google" id="ProtNLM"/>
    </source>
</evidence>
<dbReference type="RefSeq" id="WP_241936033.1">
    <property type="nucleotide sequence ID" value="NZ_JALBGC010000003.1"/>
</dbReference>
<sequence>MSLQLLLHEPHIAISYDHLQEWLYADWQGEQNLASVQQGAHAMLQLLGQQRCHKVLNDNRHVTGMWSEAAEWAGNEWFPAMMAAGLRYFAWVYSPNVYSRLSTDLTLQFTRGNAVIATFDDVETARAWLAQV</sequence>
<evidence type="ECO:0000313" key="1">
    <source>
        <dbReference type="EMBL" id="MCI1187758.1"/>
    </source>
</evidence>
<evidence type="ECO:0000313" key="2">
    <source>
        <dbReference type="Proteomes" id="UP001139193"/>
    </source>
</evidence>
<organism evidence="1 2">
    <name type="scientific">Hymenobacter cyanobacteriorum</name>
    <dbReference type="NCBI Taxonomy" id="2926463"/>
    <lineage>
        <taxon>Bacteria</taxon>
        <taxon>Pseudomonadati</taxon>
        <taxon>Bacteroidota</taxon>
        <taxon>Cytophagia</taxon>
        <taxon>Cytophagales</taxon>
        <taxon>Hymenobacteraceae</taxon>
        <taxon>Hymenobacter</taxon>
    </lineage>
</organism>
<gene>
    <name evidence="1" type="ORF">MON38_10030</name>
</gene>
<keyword evidence="2" id="KW-1185">Reference proteome</keyword>
<protein>
    <recommendedName>
        <fullName evidence="3">STAS/SEC14 domain-containing protein</fullName>
    </recommendedName>
</protein>
<dbReference type="Proteomes" id="UP001139193">
    <property type="component" value="Unassembled WGS sequence"/>
</dbReference>